<keyword evidence="6" id="KW-0073">Auxin biosynthesis</keyword>
<dbReference type="NCBIfam" id="TIGR01624">
    <property type="entry name" value="LRP1_Cterm"/>
    <property type="match status" value="1"/>
</dbReference>
<dbReference type="EMBL" id="CACSHJ010000087">
    <property type="protein sequence ID" value="CAA0223165.1"/>
    <property type="molecule type" value="Genomic_DNA"/>
</dbReference>
<keyword evidence="7" id="KW-0238">DNA-binding</keyword>
<dbReference type="EMBL" id="LUHQ01000001">
    <property type="protein sequence ID" value="OAP11860.1"/>
    <property type="molecule type" value="Genomic_DNA"/>
</dbReference>
<sequence length="345" mass="37922">MAGLFYLGGRDHNKQDHHQEKDHNEDKSNNYLYLYKDEIYNNNKGFEIFPPQYFQQQQQQNHAAAPTNLYSFGMVPSGGNINNNRSTNRSLYFNVVSDHEPVRSSTGGFTVTRQGNMNCQDCGNQAKKDCPHMRCRTCCKSRGFDCQTHVKSTWVSAAKRRERQAQLAVLPAKRIRDANSRGGGDDDDDDKEDEKNDSCGGGSALACTRVVNASSSGLETSHLPPEISSPAVFRCMRVSSIDDEDEEYAYQTAVSIGGHVFKGILYDQGPSSDHHRYSSSLNGETSHQHHLNLMDSTPSAATTNAVTAVNTNNGSIDPSSLYTAVATPFNAFVAGGTPFFASPRS</sequence>
<dbReference type="InterPro" id="IPR006511">
    <property type="entry name" value="SHI_C"/>
</dbReference>
<dbReference type="GO" id="GO:0005634">
    <property type="term" value="C:nucleus"/>
    <property type="evidence" value="ECO:0007669"/>
    <property type="project" value="UniProtKB-SubCell"/>
</dbReference>
<keyword evidence="10" id="KW-0927">Auxin signaling pathway</keyword>
<dbReference type="NCBIfam" id="TIGR01623">
    <property type="entry name" value="put_zinc_LRP1"/>
    <property type="match status" value="1"/>
</dbReference>
<comment type="subcellular location">
    <subcellularLocation>
        <location evidence="1">Nucleus</location>
    </subcellularLocation>
</comment>
<keyword evidence="4" id="KW-0479">Metal-binding</keyword>
<evidence type="ECO:0000256" key="1">
    <source>
        <dbReference type="ARBA" id="ARBA00004123"/>
    </source>
</evidence>
<dbReference type="Proteomes" id="UP000078284">
    <property type="component" value="Chromosome 1"/>
</dbReference>
<evidence type="ECO:0000256" key="10">
    <source>
        <dbReference type="ARBA" id="ARBA00023294"/>
    </source>
</evidence>
<feature type="region of interest" description="Disordered" evidence="11">
    <location>
        <begin position="165"/>
        <end position="200"/>
    </location>
</feature>
<evidence type="ECO:0000256" key="11">
    <source>
        <dbReference type="SAM" id="MobiDB-lite"/>
    </source>
</evidence>
<proteinExistence type="inferred from homology"/>
<evidence type="ECO:0000256" key="6">
    <source>
        <dbReference type="ARBA" id="ARBA00023070"/>
    </source>
</evidence>
<keyword evidence="8" id="KW-0010">Activator</keyword>
<evidence type="ECO:0000313" key="13">
    <source>
        <dbReference type="EMBL" id="OAP11860.1"/>
    </source>
</evidence>
<comment type="similarity">
    <text evidence="2">Belongs to the SHI protein family.</text>
</comment>
<name>A0A178VZW5_ARATH</name>
<evidence type="ECO:0000256" key="2">
    <source>
        <dbReference type="ARBA" id="ARBA00006911"/>
    </source>
</evidence>
<keyword evidence="5" id="KW-0862">Zinc</keyword>
<dbReference type="GO" id="GO:0046872">
    <property type="term" value="F:metal ion binding"/>
    <property type="evidence" value="ECO:0007669"/>
    <property type="project" value="UniProtKB-KW"/>
</dbReference>
<evidence type="ECO:0000313" key="12">
    <source>
        <dbReference type="EMBL" id="CAA0223165.1"/>
    </source>
</evidence>
<evidence type="ECO:0000256" key="7">
    <source>
        <dbReference type="ARBA" id="ARBA00023125"/>
    </source>
</evidence>
<dbReference type="Pfam" id="PF05142">
    <property type="entry name" value="DUF702"/>
    <property type="match status" value="1"/>
</dbReference>
<organism evidence="13 14">
    <name type="scientific">Arabidopsis thaliana</name>
    <name type="common">Mouse-ear cress</name>
    <dbReference type="NCBI Taxonomy" id="3702"/>
    <lineage>
        <taxon>Eukaryota</taxon>
        <taxon>Viridiplantae</taxon>
        <taxon>Streptophyta</taxon>
        <taxon>Embryophyta</taxon>
        <taxon>Tracheophyta</taxon>
        <taxon>Spermatophyta</taxon>
        <taxon>Magnoliopsida</taxon>
        <taxon>eudicotyledons</taxon>
        <taxon>Gunneridae</taxon>
        <taxon>Pentapetalae</taxon>
        <taxon>rosids</taxon>
        <taxon>malvids</taxon>
        <taxon>Brassicales</taxon>
        <taxon>Brassicaceae</taxon>
        <taxon>Camelineae</taxon>
        <taxon>Arabidopsis</taxon>
    </lineage>
</organism>
<protein>
    <submittedName>
        <fullName evidence="13">SRS7</fullName>
    </submittedName>
</protein>
<keyword evidence="9" id="KW-0539">Nucleus</keyword>
<evidence type="ECO:0000313" key="14">
    <source>
        <dbReference type="Proteomes" id="UP000078284"/>
    </source>
</evidence>
<dbReference type="PANTHER" id="PTHR31604:SF2">
    <property type="entry name" value="PROTEIN SHI RELATED SEQUENCE 7"/>
    <property type="match status" value="1"/>
</dbReference>
<feature type="region of interest" description="Disordered" evidence="11">
    <location>
        <begin position="7"/>
        <end position="28"/>
    </location>
</feature>
<evidence type="ECO:0000256" key="8">
    <source>
        <dbReference type="ARBA" id="ARBA00023159"/>
    </source>
</evidence>
<dbReference type="PANTHER" id="PTHR31604">
    <property type="entry name" value="PROTEIN LATERAL ROOT PRIMORDIUM 1"/>
    <property type="match status" value="1"/>
</dbReference>
<dbReference type="OrthoDB" id="692274at2759"/>
<evidence type="ECO:0000313" key="15">
    <source>
        <dbReference type="Proteomes" id="UP000434276"/>
    </source>
</evidence>
<accession>A0A178VZW5</accession>
<reference evidence="12 15" key="3">
    <citation type="submission" date="2019-12" db="EMBL/GenBank/DDBJ databases">
        <authorList>
            <person name="Jiao W.-B."/>
            <person name="Schneeberger K."/>
        </authorList>
    </citation>
    <scope>NUCLEOTIDE SEQUENCE [LARGE SCALE GENOMIC DNA]</scope>
    <source>
        <strain evidence="15">cv. C24</strain>
    </source>
</reference>
<dbReference type="InterPro" id="IPR007818">
    <property type="entry name" value="SHI"/>
</dbReference>
<evidence type="ECO:0000256" key="5">
    <source>
        <dbReference type="ARBA" id="ARBA00022833"/>
    </source>
</evidence>
<dbReference type="GO" id="GO:0003700">
    <property type="term" value="F:DNA-binding transcription factor activity"/>
    <property type="evidence" value="ECO:0007669"/>
    <property type="project" value="InterPro"/>
</dbReference>
<reference evidence="14" key="1">
    <citation type="journal article" date="2016" name="Proc. Natl. Acad. Sci. U.S.A.">
        <title>Chromosome-level assembly of Arabidopsis thaliana Ler reveals the extent of translocation and inversion polymorphisms.</title>
        <authorList>
            <person name="Zapata L."/>
            <person name="Ding J."/>
            <person name="Willing E.M."/>
            <person name="Hartwig B."/>
            <person name="Bezdan D."/>
            <person name="Jiao W.B."/>
            <person name="Patel V."/>
            <person name="Velikkakam James G."/>
            <person name="Koornneef M."/>
            <person name="Ossowski S."/>
            <person name="Schneeberger K."/>
        </authorList>
    </citation>
    <scope>NUCLEOTIDE SEQUENCE [LARGE SCALE GENOMIC DNA]</scope>
    <source>
        <strain evidence="14">cv. Landsberg erecta</strain>
    </source>
</reference>
<accession>A0A5S9V8X6</accession>
<dbReference type="AlphaFoldDB" id="A0A178VZW5"/>
<dbReference type="GO" id="GO:0009734">
    <property type="term" value="P:auxin-activated signaling pathway"/>
    <property type="evidence" value="ECO:0007669"/>
    <property type="project" value="UniProtKB-KW"/>
</dbReference>
<evidence type="ECO:0000256" key="3">
    <source>
        <dbReference type="ARBA" id="ARBA00022473"/>
    </source>
</evidence>
<keyword evidence="3" id="KW-0217">Developmental protein</keyword>
<feature type="compositionally biased region" description="Basic and acidic residues" evidence="11">
    <location>
        <begin position="9"/>
        <end position="28"/>
    </location>
</feature>
<dbReference type="GO" id="GO:0009851">
    <property type="term" value="P:auxin biosynthetic process"/>
    <property type="evidence" value="ECO:0007669"/>
    <property type="project" value="UniProtKB-KW"/>
</dbReference>
<dbReference type="GO" id="GO:0003677">
    <property type="term" value="F:DNA binding"/>
    <property type="evidence" value="ECO:0007669"/>
    <property type="project" value="UniProtKB-KW"/>
</dbReference>
<evidence type="ECO:0000256" key="9">
    <source>
        <dbReference type="ARBA" id="ARBA00023242"/>
    </source>
</evidence>
<reference evidence="13" key="2">
    <citation type="submission" date="2016-03" db="EMBL/GenBank/DDBJ databases">
        <title>Full-length assembly of Arabidopsis thaliana Ler reveals the complement of translocations and inversions.</title>
        <authorList>
            <person name="Zapata L."/>
            <person name="Schneeberger K."/>
            <person name="Ossowski S."/>
        </authorList>
    </citation>
    <scope>NUCLEOTIDE SEQUENCE [LARGE SCALE GENOMIC DNA]</scope>
    <source>
        <tissue evidence="13">Leaf</tissue>
    </source>
</reference>
<dbReference type="Proteomes" id="UP000434276">
    <property type="component" value="Unassembled WGS sequence"/>
</dbReference>
<dbReference type="InterPro" id="IPR006510">
    <property type="entry name" value="Znf_LRP1"/>
</dbReference>
<gene>
    <name evidence="13" type="ordered locus">AXX17_At1g20760</name>
    <name evidence="12" type="ORF">C24_LOCUS2028</name>
</gene>
<evidence type="ECO:0000256" key="4">
    <source>
        <dbReference type="ARBA" id="ARBA00022723"/>
    </source>
</evidence>
<dbReference type="ExpressionAtlas" id="A0A178VZW5">
    <property type="expression patterns" value="baseline and differential"/>
</dbReference>